<organism evidence="2 4">
    <name type="scientific">Araneus ventricosus</name>
    <name type="common">Orbweaver spider</name>
    <name type="synonym">Epeira ventricosa</name>
    <dbReference type="NCBI Taxonomy" id="182803"/>
    <lineage>
        <taxon>Eukaryota</taxon>
        <taxon>Metazoa</taxon>
        <taxon>Ecdysozoa</taxon>
        <taxon>Arthropoda</taxon>
        <taxon>Chelicerata</taxon>
        <taxon>Arachnida</taxon>
        <taxon>Araneae</taxon>
        <taxon>Araneomorphae</taxon>
        <taxon>Entelegynae</taxon>
        <taxon>Araneoidea</taxon>
        <taxon>Araneidae</taxon>
        <taxon>Araneus</taxon>
    </lineage>
</organism>
<feature type="region of interest" description="Disordered" evidence="1">
    <location>
        <begin position="96"/>
        <end position="139"/>
    </location>
</feature>
<evidence type="ECO:0000313" key="3">
    <source>
        <dbReference type="EMBL" id="GBO34351.1"/>
    </source>
</evidence>
<dbReference type="EMBL" id="BGPR01058135">
    <property type="protein sequence ID" value="GBO34335.1"/>
    <property type="molecule type" value="Genomic_DNA"/>
</dbReference>
<protein>
    <submittedName>
        <fullName evidence="2">Uncharacterized protein</fullName>
    </submittedName>
</protein>
<name>A0A4Y2WA46_ARAVE</name>
<evidence type="ECO:0000256" key="1">
    <source>
        <dbReference type="SAM" id="MobiDB-lite"/>
    </source>
</evidence>
<dbReference type="Proteomes" id="UP000499080">
    <property type="component" value="Unassembled WGS sequence"/>
</dbReference>
<sequence length="165" mass="17810">MTGNRYHGFRDCNPAPISIRSDPAGFPSIRPDPTGSGRIGHIKTILPFHSKINCMKDDKTSNDAGSAGLPDPFSGLQSLHGLGRGGLVVRSRLWGRRVPGSRPDSTEDPPSPLKPGPFGRKRHELDSPNLGGHLPPSPAVAFPEGARKWAVLGKDNWSPYHRLIS</sequence>
<reference evidence="2 4" key="1">
    <citation type="journal article" date="2019" name="Sci. Rep.">
        <title>Orb-weaving spider Araneus ventricosus genome elucidates the spidroin gene catalogue.</title>
        <authorList>
            <person name="Kono N."/>
            <person name="Nakamura H."/>
            <person name="Ohtoshi R."/>
            <person name="Moran D.A.P."/>
            <person name="Shinohara A."/>
            <person name="Yoshida Y."/>
            <person name="Fujiwara M."/>
            <person name="Mori M."/>
            <person name="Tomita M."/>
            <person name="Arakawa K."/>
        </authorList>
    </citation>
    <scope>NUCLEOTIDE SEQUENCE [LARGE SCALE GENOMIC DNA]</scope>
</reference>
<gene>
    <name evidence="3" type="ORF">AVEN_1042_1</name>
    <name evidence="2" type="ORF">AVEN_235129_1</name>
</gene>
<dbReference type="AlphaFoldDB" id="A0A4Y2WA46"/>
<keyword evidence="4" id="KW-1185">Reference proteome</keyword>
<evidence type="ECO:0000313" key="4">
    <source>
        <dbReference type="Proteomes" id="UP000499080"/>
    </source>
</evidence>
<evidence type="ECO:0000313" key="2">
    <source>
        <dbReference type="EMBL" id="GBO34335.1"/>
    </source>
</evidence>
<comment type="caution">
    <text evidence="2">The sequence shown here is derived from an EMBL/GenBank/DDBJ whole genome shotgun (WGS) entry which is preliminary data.</text>
</comment>
<proteinExistence type="predicted"/>
<dbReference type="EMBL" id="BGPR01058154">
    <property type="protein sequence ID" value="GBO34351.1"/>
    <property type="molecule type" value="Genomic_DNA"/>
</dbReference>
<feature type="region of interest" description="Disordered" evidence="1">
    <location>
        <begin position="1"/>
        <end position="38"/>
    </location>
</feature>
<accession>A0A4Y2WA46</accession>